<dbReference type="KEGG" id="bayd:BSPP4475_17785"/>
<dbReference type="SUPFAM" id="SSF52540">
    <property type="entry name" value="P-loop containing nucleoside triphosphate hydrolases"/>
    <property type="match status" value="1"/>
</dbReference>
<evidence type="ECO:0000256" key="4">
    <source>
        <dbReference type="ARBA" id="ARBA00022840"/>
    </source>
</evidence>
<reference evidence="6" key="1">
    <citation type="submission" date="2023-07" db="EMBL/GenBank/DDBJ databases">
        <authorList>
            <person name="Ivanov I."/>
            <person name="Teneva D."/>
            <person name="Stoikov I."/>
        </authorList>
    </citation>
    <scope>NUCLEOTIDE SEQUENCE</scope>
    <source>
        <strain evidence="6">4475</strain>
    </source>
</reference>
<name>A0AA48RIV2_9BACL</name>
<dbReference type="Gene3D" id="3.40.50.300">
    <property type="entry name" value="P-loop containing nucleotide triphosphate hydrolases"/>
    <property type="match status" value="1"/>
</dbReference>
<dbReference type="InterPro" id="IPR003439">
    <property type="entry name" value="ABC_transporter-like_ATP-bd"/>
</dbReference>
<dbReference type="SMART" id="SM00382">
    <property type="entry name" value="AAA"/>
    <property type="match status" value="1"/>
</dbReference>
<evidence type="ECO:0000256" key="1">
    <source>
        <dbReference type="ARBA" id="ARBA00005417"/>
    </source>
</evidence>
<dbReference type="InterPro" id="IPR003593">
    <property type="entry name" value="AAA+_ATPase"/>
</dbReference>
<organism evidence="6 7">
    <name type="scientific">Brevibacillus aydinogluensis</name>
    <dbReference type="NCBI Taxonomy" id="927786"/>
    <lineage>
        <taxon>Bacteria</taxon>
        <taxon>Bacillati</taxon>
        <taxon>Bacillota</taxon>
        <taxon>Bacilli</taxon>
        <taxon>Bacillales</taxon>
        <taxon>Paenibacillaceae</taxon>
        <taxon>Brevibacillus</taxon>
    </lineage>
</organism>
<dbReference type="PROSITE" id="PS50893">
    <property type="entry name" value="ABC_TRANSPORTER_2"/>
    <property type="match status" value="1"/>
</dbReference>
<dbReference type="PANTHER" id="PTHR42711">
    <property type="entry name" value="ABC TRANSPORTER ATP-BINDING PROTEIN"/>
    <property type="match status" value="1"/>
</dbReference>
<keyword evidence="3" id="KW-0547">Nucleotide-binding</keyword>
<dbReference type="EMBL" id="OY569118">
    <property type="protein sequence ID" value="CAJ1004166.1"/>
    <property type="molecule type" value="Genomic_DNA"/>
</dbReference>
<evidence type="ECO:0000313" key="6">
    <source>
        <dbReference type="EMBL" id="CAJ1004166.1"/>
    </source>
</evidence>
<protein>
    <submittedName>
        <fullName evidence="6">ABC transporter ATP-binding protein</fullName>
    </submittedName>
</protein>
<keyword evidence="4 6" id="KW-0067">ATP-binding</keyword>
<keyword evidence="2" id="KW-0813">Transport</keyword>
<dbReference type="InterPro" id="IPR050763">
    <property type="entry name" value="ABC_transporter_ATP-binding"/>
</dbReference>
<dbReference type="GO" id="GO:0016887">
    <property type="term" value="F:ATP hydrolysis activity"/>
    <property type="evidence" value="ECO:0007669"/>
    <property type="project" value="InterPro"/>
</dbReference>
<comment type="similarity">
    <text evidence="1">Belongs to the ABC transporter superfamily.</text>
</comment>
<sequence>MRNLQGFSFICPYTVLSGDIGQLISYIMDDKPNILVVLLVDQKGEQSVIEVDQVSKRFGNVAAVRNVTFSVSSGEVYGLLGENGAGKTTTMRMMATILQPTEGDIRIGGYSVRTQPVEVRRRIGILFGGDVGLYNRLTARENIAYFGRLYGLTGPRLDQRIDQLSRMLQMEAFIDRRVGGFSRGMKQKVAIARTLVHDPDVILLDEPTTGLDVTAANMFRRMVTMLREEGKTILFSSHNMGEIEKLCSRIAIIHKGSIRYAGTVAALRERCGMNDLDDIFMAMVEEGRH</sequence>
<dbReference type="AlphaFoldDB" id="A0AA48RIV2"/>
<dbReference type="InterPro" id="IPR027417">
    <property type="entry name" value="P-loop_NTPase"/>
</dbReference>
<proteinExistence type="inferred from homology"/>
<dbReference type="PANTHER" id="PTHR42711:SF5">
    <property type="entry name" value="ABC TRANSPORTER ATP-BINDING PROTEIN NATA"/>
    <property type="match status" value="1"/>
</dbReference>
<evidence type="ECO:0000259" key="5">
    <source>
        <dbReference type="PROSITE" id="PS50893"/>
    </source>
</evidence>
<accession>A0AA48RIV2</accession>
<dbReference type="GO" id="GO:0005524">
    <property type="term" value="F:ATP binding"/>
    <property type="evidence" value="ECO:0007669"/>
    <property type="project" value="UniProtKB-KW"/>
</dbReference>
<evidence type="ECO:0000313" key="7">
    <source>
        <dbReference type="Proteomes" id="UP001189619"/>
    </source>
</evidence>
<feature type="domain" description="ABC transporter" evidence="5">
    <location>
        <begin position="49"/>
        <end position="280"/>
    </location>
</feature>
<evidence type="ECO:0000256" key="3">
    <source>
        <dbReference type="ARBA" id="ARBA00022741"/>
    </source>
</evidence>
<dbReference type="Pfam" id="PF00005">
    <property type="entry name" value="ABC_tran"/>
    <property type="match status" value="1"/>
</dbReference>
<gene>
    <name evidence="6" type="ORF">BSPP4475_17785</name>
</gene>
<evidence type="ECO:0000256" key="2">
    <source>
        <dbReference type="ARBA" id="ARBA00022448"/>
    </source>
</evidence>
<dbReference type="Proteomes" id="UP001189619">
    <property type="component" value="Chromosome"/>
</dbReference>
<keyword evidence="7" id="KW-1185">Reference proteome</keyword>